<dbReference type="OMA" id="WCQVLPE"/>
<dbReference type="SMART" id="SM00409">
    <property type="entry name" value="IG"/>
    <property type="match status" value="1"/>
</dbReference>
<evidence type="ECO:0000256" key="3">
    <source>
        <dbReference type="ARBA" id="ARBA00023319"/>
    </source>
</evidence>
<evidence type="ECO:0000256" key="6">
    <source>
        <dbReference type="SAM" id="SignalP"/>
    </source>
</evidence>
<dbReference type="GeneTree" id="ENSGT00470000042300"/>
<dbReference type="GO" id="GO:0016607">
    <property type="term" value="C:nuclear speck"/>
    <property type="evidence" value="ECO:0007669"/>
    <property type="project" value="Ensembl"/>
</dbReference>
<dbReference type="GO" id="GO:0030168">
    <property type="term" value="P:platelet activation"/>
    <property type="evidence" value="ECO:0007669"/>
    <property type="project" value="Ensembl"/>
</dbReference>
<reference evidence="8" key="1">
    <citation type="submission" date="2025-08" db="UniProtKB">
        <authorList>
            <consortium name="Ensembl"/>
        </authorList>
    </citation>
    <scope>IDENTIFICATION</scope>
</reference>
<dbReference type="Ensembl" id="ENSJJAT00000019849.1">
    <property type="protein sequence ID" value="ENSJJAP00000013359.1"/>
    <property type="gene ID" value="ENSJJAG00000016142.1"/>
</dbReference>
<dbReference type="CDD" id="cd05716">
    <property type="entry name" value="IgV_pIgR_like"/>
    <property type="match status" value="1"/>
</dbReference>
<dbReference type="Proteomes" id="UP000694385">
    <property type="component" value="Unassembled WGS sequence"/>
</dbReference>
<feature type="region of interest" description="Disordered" evidence="4">
    <location>
        <begin position="189"/>
        <end position="303"/>
    </location>
</feature>
<dbReference type="GO" id="GO:0009986">
    <property type="term" value="C:cell surface"/>
    <property type="evidence" value="ECO:0007669"/>
    <property type="project" value="Ensembl"/>
</dbReference>
<dbReference type="Pfam" id="PF07686">
    <property type="entry name" value="V-set"/>
    <property type="match status" value="1"/>
</dbReference>
<feature type="domain" description="Ig-like" evidence="7">
    <location>
        <begin position="14"/>
        <end position="121"/>
    </location>
</feature>
<evidence type="ECO:0000313" key="8">
    <source>
        <dbReference type="Ensembl" id="ENSJJAP00000013359.1"/>
    </source>
</evidence>
<proteinExistence type="predicted"/>
<dbReference type="PROSITE" id="PS50835">
    <property type="entry name" value="IG_LIKE"/>
    <property type="match status" value="1"/>
</dbReference>
<feature type="signal peptide" evidence="6">
    <location>
        <begin position="1"/>
        <end position="20"/>
    </location>
</feature>
<dbReference type="InterPro" id="IPR013106">
    <property type="entry name" value="Ig_V-set"/>
</dbReference>
<dbReference type="AlphaFoldDB" id="A0A8C5KSJ6"/>
<reference evidence="8" key="2">
    <citation type="submission" date="2025-09" db="UniProtKB">
        <authorList>
            <consortium name="Ensembl"/>
        </authorList>
    </citation>
    <scope>IDENTIFICATION</scope>
</reference>
<gene>
    <name evidence="8" type="primary">Treml1</name>
</gene>
<accession>A0A8C5KSJ6</accession>
<dbReference type="GO" id="GO:0005886">
    <property type="term" value="C:plasma membrane"/>
    <property type="evidence" value="ECO:0007669"/>
    <property type="project" value="Ensembl"/>
</dbReference>
<dbReference type="PANTHER" id="PTHR16423">
    <property type="entry name" value="TREM-LIKE TRANSCRIPT PROTEIN"/>
    <property type="match status" value="1"/>
</dbReference>
<keyword evidence="5" id="KW-0812">Transmembrane</keyword>
<dbReference type="GO" id="GO:0031091">
    <property type="term" value="C:platelet alpha granule"/>
    <property type="evidence" value="ECO:0007669"/>
    <property type="project" value="Ensembl"/>
</dbReference>
<evidence type="ECO:0000256" key="1">
    <source>
        <dbReference type="ARBA" id="ARBA00022729"/>
    </source>
</evidence>
<dbReference type="GO" id="GO:0005794">
    <property type="term" value="C:Golgi apparatus"/>
    <property type="evidence" value="ECO:0007669"/>
    <property type="project" value="Ensembl"/>
</dbReference>
<dbReference type="InterPro" id="IPR003599">
    <property type="entry name" value="Ig_sub"/>
</dbReference>
<feature type="compositionally biased region" description="Low complexity" evidence="4">
    <location>
        <begin position="287"/>
        <end position="303"/>
    </location>
</feature>
<evidence type="ECO:0000256" key="4">
    <source>
        <dbReference type="SAM" id="MobiDB-lite"/>
    </source>
</evidence>
<keyword evidence="9" id="KW-1185">Reference proteome</keyword>
<dbReference type="GO" id="GO:0005829">
    <property type="term" value="C:cytosol"/>
    <property type="evidence" value="ECO:0007669"/>
    <property type="project" value="Ensembl"/>
</dbReference>
<name>A0A8C5KSJ6_JACJA</name>
<dbReference type="InterPro" id="IPR007110">
    <property type="entry name" value="Ig-like_dom"/>
</dbReference>
<dbReference type="InterPro" id="IPR036179">
    <property type="entry name" value="Ig-like_dom_sf"/>
</dbReference>
<dbReference type="SUPFAM" id="SSF48726">
    <property type="entry name" value="Immunoglobulin"/>
    <property type="match status" value="1"/>
</dbReference>
<feature type="region of interest" description="Disordered" evidence="4">
    <location>
        <begin position="123"/>
        <end position="151"/>
    </location>
</feature>
<dbReference type="InterPro" id="IPR052314">
    <property type="entry name" value="Immune_rcpt_domain"/>
</dbReference>
<keyword evidence="5" id="KW-0472">Membrane</keyword>
<dbReference type="PANTHER" id="PTHR16423:SF3">
    <property type="entry name" value="TREM-LIKE TRANSCRIPT 2 PROTEIN"/>
    <property type="match status" value="1"/>
</dbReference>
<evidence type="ECO:0000259" key="7">
    <source>
        <dbReference type="PROSITE" id="PS50835"/>
    </source>
</evidence>
<evidence type="ECO:0000256" key="5">
    <source>
        <dbReference type="SAM" id="Phobius"/>
    </source>
</evidence>
<evidence type="ECO:0000313" key="9">
    <source>
        <dbReference type="Proteomes" id="UP000694385"/>
    </source>
</evidence>
<keyword evidence="5" id="KW-1133">Transmembrane helix</keyword>
<dbReference type="Gene3D" id="2.60.40.10">
    <property type="entry name" value="Immunoglobulins"/>
    <property type="match status" value="1"/>
</dbReference>
<feature type="compositionally biased region" description="Acidic residues" evidence="4">
    <location>
        <begin position="132"/>
        <end position="146"/>
    </location>
</feature>
<feature type="compositionally biased region" description="Low complexity" evidence="4">
    <location>
        <begin position="198"/>
        <end position="210"/>
    </location>
</feature>
<keyword evidence="1 6" id="KW-0732">Signal</keyword>
<keyword evidence="3" id="KW-0393">Immunoglobulin domain</keyword>
<feature type="chain" id="PRO_5034260793" evidence="6">
    <location>
        <begin position="21"/>
        <end position="303"/>
    </location>
</feature>
<evidence type="ECO:0000256" key="2">
    <source>
        <dbReference type="ARBA" id="ARBA00023157"/>
    </source>
</evidence>
<dbReference type="InterPro" id="IPR013783">
    <property type="entry name" value="Ig-like_fold"/>
</dbReference>
<sequence>MGASLLLLLLLLGPAGRGSADSHHPEQLQAPMGASILVQCHYRLQDVRARKTWCRVLQDGCRPLVSSAVDRSAPGGKRTFLTDLGGGLLQVEMVSLHEEDAGKYRCVVHGATGPQTLHTVSLKVLPRVPGQGEEEEKKEDEQEEDPSLGPASNPAYPFLPFRIPLIWGAALLLGLLVTAVVLLAVTARRRGTPPPSTEPQQPDQSPSSASYHVNDSALAAGMPPDVPHVRLDSPPPFDTTIYADLDLDAPLGRPPHPQPPLPPKVLMPSKSVTYATVIFPGGGRGGTASSASAQESPSQLPSS</sequence>
<feature type="transmembrane region" description="Helical" evidence="5">
    <location>
        <begin position="165"/>
        <end position="185"/>
    </location>
</feature>
<feature type="compositionally biased region" description="Pro residues" evidence="4">
    <location>
        <begin position="252"/>
        <end position="265"/>
    </location>
</feature>
<keyword evidence="2" id="KW-1015">Disulfide bond</keyword>
<organism evidence="8 9">
    <name type="scientific">Jaculus jaculus</name>
    <name type="common">Lesser Egyptian jerboa</name>
    <dbReference type="NCBI Taxonomy" id="51337"/>
    <lineage>
        <taxon>Eukaryota</taxon>
        <taxon>Metazoa</taxon>
        <taxon>Chordata</taxon>
        <taxon>Craniata</taxon>
        <taxon>Vertebrata</taxon>
        <taxon>Euteleostomi</taxon>
        <taxon>Mammalia</taxon>
        <taxon>Eutheria</taxon>
        <taxon>Euarchontoglires</taxon>
        <taxon>Glires</taxon>
        <taxon>Rodentia</taxon>
        <taxon>Myomorpha</taxon>
        <taxon>Dipodoidea</taxon>
        <taxon>Dipodidae</taxon>
        <taxon>Dipodinae</taxon>
        <taxon>Jaculus</taxon>
    </lineage>
</organism>
<protein>
    <submittedName>
        <fullName evidence="8">Triggering receptor expressed on myeloid cells-like 1</fullName>
    </submittedName>
</protein>
<dbReference type="GO" id="GO:0038023">
    <property type="term" value="F:signaling receptor activity"/>
    <property type="evidence" value="ECO:0007669"/>
    <property type="project" value="TreeGrafter"/>
</dbReference>